<dbReference type="GO" id="GO:0004803">
    <property type="term" value="F:transposase activity"/>
    <property type="evidence" value="ECO:0007669"/>
    <property type="project" value="InterPro"/>
</dbReference>
<feature type="domain" description="Transposase IS4-like" evidence="1">
    <location>
        <begin position="43"/>
        <end position="125"/>
    </location>
</feature>
<dbReference type="STRING" id="1121352.GCA_000620925_01198"/>
<dbReference type="PANTHER" id="PTHR30007">
    <property type="entry name" value="PHP DOMAIN PROTEIN"/>
    <property type="match status" value="1"/>
</dbReference>
<comment type="caution">
    <text evidence="2">The sequence shown here is derived from an EMBL/GenBank/DDBJ whole genome shotgun (WGS) entry which is preliminary data.</text>
</comment>
<protein>
    <recommendedName>
        <fullName evidence="1">Transposase IS4-like domain-containing protein</fullName>
    </recommendedName>
</protein>
<name>A0A3P2A7N7_9NEIS</name>
<dbReference type="OrthoDB" id="8606701at2"/>
<gene>
    <name evidence="2" type="ORF">EII21_08340</name>
</gene>
<evidence type="ECO:0000259" key="1">
    <source>
        <dbReference type="Pfam" id="PF01609"/>
    </source>
</evidence>
<evidence type="ECO:0000313" key="2">
    <source>
        <dbReference type="EMBL" id="RRD89633.1"/>
    </source>
</evidence>
<keyword evidence="3" id="KW-1185">Reference proteome</keyword>
<dbReference type="GO" id="GO:0006313">
    <property type="term" value="P:DNA transposition"/>
    <property type="evidence" value="ECO:0007669"/>
    <property type="project" value="InterPro"/>
</dbReference>
<sequence length="131" mass="15026">MAKTILTDELWAQLQNTMKQHGCYITPNTRIILIQTVGQAGCLIADKGYDSGAVREAARKQGIHPVIPKRRTAKGANIGFDRYLYKLRHLIENLFARLKQFRSIATRYEKLARNFKSMLYLACMIIRAKLN</sequence>
<organism evidence="2 3">
    <name type="scientific">Conchiformibius steedae</name>
    <dbReference type="NCBI Taxonomy" id="153493"/>
    <lineage>
        <taxon>Bacteria</taxon>
        <taxon>Pseudomonadati</taxon>
        <taxon>Pseudomonadota</taxon>
        <taxon>Betaproteobacteria</taxon>
        <taxon>Neisseriales</taxon>
        <taxon>Neisseriaceae</taxon>
        <taxon>Conchiformibius</taxon>
    </lineage>
</organism>
<dbReference type="Pfam" id="PF01609">
    <property type="entry name" value="DDE_Tnp_1"/>
    <property type="match status" value="1"/>
</dbReference>
<dbReference type="Proteomes" id="UP000269923">
    <property type="component" value="Unassembled WGS sequence"/>
</dbReference>
<dbReference type="EMBL" id="RQYC01000013">
    <property type="protein sequence ID" value="RRD89633.1"/>
    <property type="molecule type" value="Genomic_DNA"/>
</dbReference>
<reference evidence="2 3" key="1">
    <citation type="submission" date="2018-11" db="EMBL/GenBank/DDBJ databases">
        <title>Genomes From Bacteria Associated with the Canine Oral Cavity: a Test Case for Automated Genome-Based Taxonomic Assignment.</title>
        <authorList>
            <person name="Coil D.A."/>
            <person name="Jospin G."/>
            <person name="Darling A.E."/>
            <person name="Wallis C."/>
            <person name="Davis I.J."/>
            <person name="Harris S."/>
            <person name="Eisen J.A."/>
            <person name="Holcombe L.J."/>
            <person name="O'Flynn C."/>
        </authorList>
    </citation>
    <scope>NUCLEOTIDE SEQUENCE [LARGE SCALE GENOMIC DNA]</scope>
    <source>
        <strain evidence="2 3">COT-280</strain>
    </source>
</reference>
<dbReference type="AlphaFoldDB" id="A0A3P2A7N7"/>
<dbReference type="InterPro" id="IPR002559">
    <property type="entry name" value="Transposase_11"/>
</dbReference>
<dbReference type="PANTHER" id="PTHR30007:SF1">
    <property type="entry name" value="BLR1914 PROTEIN"/>
    <property type="match status" value="1"/>
</dbReference>
<proteinExistence type="predicted"/>
<dbReference type="GO" id="GO:0003677">
    <property type="term" value="F:DNA binding"/>
    <property type="evidence" value="ECO:0007669"/>
    <property type="project" value="InterPro"/>
</dbReference>
<evidence type="ECO:0000313" key="3">
    <source>
        <dbReference type="Proteomes" id="UP000269923"/>
    </source>
</evidence>
<accession>A0A3P2A7N7</accession>